<proteinExistence type="inferred from homology"/>
<dbReference type="Proteomes" id="UP001652621">
    <property type="component" value="Unplaced"/>
</dbReference>
<evidence type="ECO:0000313" key="8">
    <source>
        <dbReference type="Proteomes" id="UP001652621"/>
    </source>
</evidence>
<feature type="domain" description="Carboxylesterase type B" evidence="7">
    <location>
        <begin position="33"/>
        <end position="547"/>
    </location>
</feature>
<accession>A0ABM3UKM1</accession>
<evidence type="ECO:0000313" key="9">
    <source>
        <dbReference type="RefSeq" id="XP_058974081.1"/>
    </source>
</evidence>
<dbReference type="EC" id="3.1.1.1" evidence="6"/>
<keyword evidence="5" id="KW-0325">Glycoprotein</keyword>
<dbReference type="PANTHER" id="PTHR43142">
    <property type="entry name" value="CARBOXYLIC ESTER HYDROLASE"/>
    <property type="match status" value="1"/>
</dbReference>
<dbReference type="GeneID" id="101898009"/>
<evidence type="ECO:0000256" key="3">
    <source>
        <dbReference type="ARBA" id="ARBA00022801"/>
    </source>
</evidence>
<protein>
    <recommendedName>
        <fullName evidence="6">carboxylesterase</fullName>
        <ecNumber evidence="6">3.1.1.1</ecNumber>
    </recommendedName>
</protein>
<dbReference type="RefSeq" id="XP_058974081.1">
    <property type="nucleotide sequence ID" value="XM_059118098.1"/>
</dbReference>
<dbReference type="Pfam" id="PF00135">
    <property type="entry name" value="COesterase"/>
    <property type="match status" value="1"/>
</dbReference>
<evidence type="ECO:0000256" key="4">
    <source>
        <dbReference type="ARBA" id="ARBA00023157"/>
    </source>
</evidence>
<dbReference type="InterPro" id="IPR002018">
    <property type="entry name" value="CarbesteraseB"/>
</dbReference>
<evidence type="ECO:0000256" key="5">
    <source>
        <dbReference type="ARBA" id="ARBA00023180"/>
    </source>
</evidence>
<dbReference type="InterPro" id="IPR029058">
    <property type="entry name" value="AB_hydrolase_fold"/>
</dbReference>
<comment type="similarity">
    <text evidence="1">Belongs to the type-B carboxylesterase/lipase family.</text>
</comment>
<evidence type="ECO:0000256" key="2">
    <source>
        <dbReference type="ARBA" id="ARBA00022487"/>
    </source>
</evidence>
<sequence length="572" mass="66332">MELERDFGKLLILITKYIKHKFSRYLRVTHHYEIVQTKYGRVQGRQCKNIYNEFGLYYAFEGIPYAKPPLGKLRFRAPQPPEPWHGVLDCFNCKPKPVQINLKTLWCEGSEDCLYLNVYTKKLQSTTPLPVMVLIFGGGFQVGFYDYSIYAPDNLMQKDVVFVSFNYRLGLFGFLCFDDPDLQIPGNAGLKDQAMALRWIKKNIHKFNGDPENITVFGQSAGGACIHYMMLSPRLRGLFNKAIIQSGSAFGSWTMTDRHDWGYKYARVLGYGGSRKYKQVYEYLKQQNSRRLGSYYHSLLTKELVLDHVILFFVPVVEPYITEDCIIAKPLMESLASVWGNEIPLIIGGTSSEGLFSHAVVKKHPYIITELGDFVNFLPPDLRCLHSDQDLKEFGAKLRQIYFNDKQPNVAEDKLTFLQMSSHKMFWHGFLRTMRARRKYGSGSAATYCYRFDYDSEMCNPYRSLCCDSSVKQGVCHGEDMSYLFYNFMNGKLPVGGKDFRVMQNLVSMWYSFALTSNPNCKEIAPVQWEEVKDFTRHLRCLNISEPIECIELPEWDKLRFWDEMYGEENLV</sequence>
<dbReference type="SUPFAM" id="SSF53474">
    <property type="entry name" value="alpha/beta-Hydrolases"/>
    <property type="match status" value="1"/>
</dbReference>
<dbReference type="PANTHER" id="PTHR43142:SF1">
    <property type="entry name" value="CARBOXYLIC ESTER HYDROLASE"/>
    <property type="match status" value="1"/>
</dbReference>
<organism evidence="8 9">
    <name type="scientific">Musca domestica</name>
    <name type="common">House fly</name>
    <dbReference type="NCBI Taxonomy" id="7370"/>
    <lineage>
        <taxon>Eukaryota</taxon>
        <taxon>Metazoa</taxon>
        <taxon>Ecdysozoa</taxon>
        <taxon>Arthropoda</taxon>
        <taxon>Hexapoda</taxon>
        <taxon>Insecta</taxon>
        <taxon>Pterygota</taxon>
        <taxon>Neoptera</taxon>
        <taxon>Endopterygota</taxon>
        <taxon>Diptera</taxon>
        <taxon>Brachycera</taxon>
        <taxon>Muscomorpha</taxon>
        <taxon>Muscoidea</taxon>
        <taxon>Muscidae</taxon>
        <taxon>Musca</taxon>
    </lineage>
</organism>
<evidence type="ECO:0000259" key="7">
    <source>
        <dbReference type="Pfam" id="PF00135"/>
    </source>
</evidence>
<keyword evidence="2" id="KW-0719">Serine esterase</keyword>
<dbReference type="Gene3D" id="3.40.50.1820">
    <property type="entry name" value="alpha/beta hydrolase"/>
    <property type="match status" value="1"/>
</dbReference>
<evidence type="ECO:0000256" key="1">
    <source>
        <dbReference type="ARBA" id="ARBA00005964"/>
    </source>
</evidence>
<keyword evidence="8" id="KW-1185">Reference proteome</keyword>
<name>A0ABM3UKM1_MUSDO</name>
<gene>
    <name evidence="9" type="primary">LOC101898009</name>
</gene>
<keyword evidence="4" id="KW-1015">Disulfide bond</keyword>
<evidence type="ECO:0000256" key="6">
    <source>
        <dbReference type="ARBA" id="ARBA00039155"/>
    </source>
</evidence>
<keyword evidence="3" id="KW-0378">Hydrolase</keyword>
<reference evidence="9" key="1">
    <citation type="submission" date="2025-08" db="UniProtKB">
        <authorList>
            <consortium name="RefSeq"/>
        </authorList>
    </citation>
    <scope>IDENTIFICATION</scope>
    <source>
        <strain evidence="9">Aabys</strain>
        <tissue evidence="9">Whole body</tissue>
    </source>
</reference>